<feature type="transmembrane region" description="Helical" evidence="4">
    <location>
        <begin position="399"/>
        <end position="432"/>
    </location>
</feature>
<proteinExistence type="inferred from homology"/>
<dbReference type="PANTHER" id="PTHR22550">
    <property type="entry name" value="SPORE GERMINATION PROTEIN"/>
    <property type="match status" value="1"/>
</dbReference>
<feature type="compositionally biased region" description="Polar residues" evidence="3">
    <location>
        <begin position="527"/>
        <end position="537"/>
    </location>
</feature>
<keyword evidence="6" id="KW-1185">Reference proteome</keyword>
<organism evidence="5 6">
    <name type="scientific">Paenibacillus phyllosphaerae</name>
    <dbReference type="NCBI Taxonomy" id="274593"/>
    <lineage>
        <taxon>Bacteria</taxon>
        <taxon>Bacillati</taxon>
        <taxon>Bacillota</taxon>
        <taxon>Bacilli</taxon>
        <taxon>Bacillales</taxon>
        <taxon>Paenibacillaceae</taxon>
        <taxon>Paenibacillus</taxon>
    </lineage>
</organism>
<feature type="transmembrane region" description="Helical" evidence="4">
    <location>
        <begin position="452"/>
        <end position="478"/>
    </location>
</feature>
<dbReference type="GO" id="GO:0009847">
    <property type="term" value="P:spore germination"/>
    <property type="evidence" value="ECO:0007669"/>
    <property type="project" value="InterPro"/>
</dbReference>
<evidence type="ECO:0000256" key="1">
    <source>
        <dbReference type="ARBA" id="ARBA00005278"/>
    </source>
</evidence>
<keyword evidence="2 4" id="KW-0472">Membrane</keyword>
<evidence type="ECO:0008006" key="7">
    <source>
        <dbReference type="Google" id="ProtNLM"/>
    </source>
</evidence>
<evidence type="ECO:0000256" key="2">
    <source>
        <dbReference type="ARBA" id="ARBA00023136"/>
    </source>
</evidence>
<dbReference type="InterPro" id="IPR050768">
    <property type="entry name" value="UPF0353/GerABKA_families"/>
</dbReference>
<comment type="caution">
    <text evidence="5">The sequence shown here is derived from an EMBL/GenBank/DDBJ whole genome shotgun (WGS) entry which is preliminary data.</text>
</comment>
<comment type="similarity">
    <text evidence="1">Belongs to the GerABKA family.</text>
</comment>
<keyword evidence="4" id="KW-0812">Transmembrane</keyword>
<dbReference type="InterPro" id="IPR004995">
    <property type="entry name" value="Spore_Ger"/>
</dbReference>
<feature type="transmembrane region" description="Helical" evidence="4">
    <location>
        <begin position="325"/>
        <end position="344"/>
    </location>
</feature>
<dbReference type="EMBL" id="JACHXK010000034">
    <property type="protein sequence ID" value="MBB3114514.1"/>
    <property type="molecule type" value="Genomic_DNA"/>
</dbReference>
<feature type="compositionally biased region" description="Basic and acidic residues" evidence="3">
    <location>
        <begin position="539"/>
        <end position="552"/>
    </location>
</feature>
<dbReference type="Pfam" id="PF03323">
    <property type="entry name" value="GerA"/>
    <property type="match status" value="1"/>
</dbReference>
<dbReference type="RefSeq" id="WP_183604550.1">
    <property type="nucleotide sequence ID" value="NZ_JACHXK010000034.1"/>
</dbReference>
<accession>A0A7W5B505</accession>
<dbReference type="AlphaFoldDB" id="A0A7W5B505"/>
<dbReference type="PIRSF" id="PIRSF005690">
    <property type="entry name" value="GerBA"/>
    <property type="match status" value="1"/>
</dbReference>
<evidence type="ECO:0000313" key="6">
    <source>
        <dbReference type="Proteomes" id="UP000570361"/>
    </source>
</evidence>
<name>A0A7W5B505_9BACL</name>
<sequence>MTAGRQSILSRLHNRHQSIRSRVLDQHFADQLEGMENVTLSESLDENTKQLKFILGQSQDLVYRFFQLGPIGDKRAMLVYIDGLVKAEIIDEFVIQSGMYDQQNVPAANANVLSHLQIRGIPVHESAYIELLGDAVHAILCGDGALFVDGDAHALIVNIRGWGMRNISEPATESVVRGPREGFTETLRTNTALIRRRLKDPMLRVEQLQVGKRSRTDVAVIYIEGLTNPKIVKEVLKRIRSIDIDAILESGYIEQLIQDNGWTPFPLMQNTERPDKAVSHLLEGKVVIISDGTPFVLIAPAVFTQFYHSPEDYYERFSIGTLIRLIRIISMAMALLLPSLYIAFSSFHPEMIPSRLVIAMAAGRSTVPFPSIIEAFLMEVTMEILREASVRLPGPIGPTIGIVGALVVGQAAVQAGIVSPIMVIVVALTTIGSFASPSYSAAIALRMLRFPIMIAAALFGLYGIMLLLIIIIIHLCWLKSFGVPYLSPLTPTRLSDLKDTLIRTPLNWMKRRPAMFLPRDQVRYNKPQPSDGEQTGESQDERSDSHEPHPIG</sequence>
<evidence type="ECO:0000313" key="5">
    <source>
        <dbReference type="EMBL" id="MBB3114514.1"/>
    </source>
</evidence>
<dbReference type="Proteomes" id="UP000570361">
    <property type="component" value="Unassembled WGS sequence"/>
</dbReference>
<keyword evidence="4" id="KW-1133">Transmembrane helix</keyword>
<evidence type="ECO:0000256" key="4">
    <source>
        <dbReference type="SAM" id="Phobius"/>
    </source>
</evidence>
<evidence type="ECO:0000256" key="3">
    <source>
        <dbReference type="SAM" id="MobiDB-lite"/>
    </source>
</evidence>
<feature type="region of interest" description="Disordered" evidence="3">
    <location>
        <begin position="521"/>
        <end position="552"/>
    </location>
</feature>
<gene>
    <name evidence="5" type="ORF">FHS18_006635</name>
</gene>
<protein>
    <recommendedName>
        <fullName evidence="7">Spore germination protein</fullName>
    </recommendedName>
</protein>
<reference evidence="5 6" key="1">
    <citation type="submission" date="2020-08" db="EMBL/GenBank/DDBJ databases">
        <title>Genomic Encyclopedia of Type Strains, Phase III (KMG-III): the genomes of soil and plant-associated and newly described type strains.</title>
        <authorList>
            <person name="Whitman W."/>
        </authorList>
    </citation>
    <scope>NUCLEOTIDE SEQUENCE [LARGE SCALE GENOMIC DNA]</scope>
    <source>
        <strain evidence="5 6">CECT 5862</strain>
    </source>
</reference>
<dbReference type="GO" id="GO:0016020">
    <property type="term" value="C:membrane"/>
    <property type="evidence" value="ECO:0007669"/>
    <property type="project" value="InterPro"/>
</dbReference>
<dbReference type="PANTHER" id="PTHR22550:SF5">
    <property type="entry name" value="LEUCINE ZIPPER PROTEIN 4"/>
    <property type="match status" value="1"/>
</dbReference>